<dbReference type="InterPro" id="IPR008984">
    <property type="entry name" value="SMAD_FHA_dom_sf"/>
</dbReference>
<gene>
    <name evidence="4" type="ORF">GA0061105_1275</name>
</gene>
<dbReference type="EMBL" id="FMAJ01000027">
    <property type="protein sequence ID" value="SCB61914.1"/>
    <property type="molecule type" value="Genomic_DNA"/>
</dbReference>
<dbReference type="InterPro" id="IPR000253">
    <property type="entry name" value="FHA_dom"/>
</dbReference>
<dbReference type="Pfam" id="PF00498">
    <property type="entry name" value="FHA"/>
    <property type="match status" value="1"/>
</dbReference>
<organism evidence="4 5">
    <name type="scientific">Rhizobium aethiopicum</name>
    <dbReference type="NCBI Taxonomy" id="1138170"/>
    <lineage>
        <taxon>Bacteria</taxon>
        <taxon>Pseudomonadati</taxon>
        <taxon>Pseudomonadota</taxon>
        <taxon>Alphaproteobacteria</taxon>
        <taxon>Hyphomicrobiales</taxon>
        <taxon>Rhizobiaceae</taxon>
        <taxon>Rhizobium/Agrobacterium group</taxon>
        <taxon>Rhizobium</taxon>
    </lineage>
</organism>
<dbReference type="Pfam" id="PF20232">
    <property type="entry name" value="T6SS_FHA_C"/>
    <property type="match status" value="1"/>
</dbReference>
<dbReference type="Proteomes" id="UP000198723">
    <property type="component" value="Unassembled WGS sequence"/>
</dbReference>
<dbReference type="CDD" id="cd00060">
    <property type="entry name" value="FHA"/>
    <property type="match status" value="1"/>
</dbReference>
<protein>
    <submittedName>
        <fullName evidence="4">FHA domain protein</fullName>
    </submittedName>
</protein>
<dbReference type="STRING" id="1138170.GA0061105_1275"/>
<dbReference type="SUPFAM" id="SSF49879">
    <property type="entry name" value="SMAD/FHA domain"/>
    <property type="match status" value="1"/>
</dbReference>
<evidence type="ECO:0000313" key="5">
    <source>
        <dbReference type="Proteomes" id="UP000198723"/>
    </source>
</evidence>
<dbReference type="InterPro" id="IPR046883">
    <property type="entry name" value="T6SS_FHA_C"/>
</dbReference>
<feature type="domain" description="Type VI secretion system FHA" evidence="3">
    <location>
        <begin position="268"/>
        <end position="381"/>
    </location>
</feature>
<feature type="region of interest" description="Disordered" evidence="1">
    <location>
        <begin position="384"/>
        <end position="406"/>
    </location>
</feature>
<proteinExistence type="predicted"/>
<evidence type="ECO:0000259" key="3">
    <source>
        <dbReference type="Pfam" id="PF20232"/>
    </source>
</evidence>
<evidence type="ECO:0000259" key="2">
    <source>
        <dbReference type="Pfam" id="PF00498"/>
    </source>
</evidence>
<reference evidence="4 5" key="1">
    <citation type="submission" date="2016-08" db="EMBL/GenBank/DDBJ databases">
        <authorList>
            <person name="Seilhamer J.J."/>
        </authorList>
    </citation>
    <scope>NUCLEOTIDE SEQUENCE [LARGE SCALE GENOMIC DNA]</scope>
    <source>
        <strain evidence="4 5">HBR26</strain>
    </source>
</reference>
<sequence length="406" mass="44337">MPLTLRVHSKRCSFPEYLVPGDAAGGLTTSRAGNSLVLPDDQQMVSKSHCSIECMARRYVLIDRGRDDTCQNDEAVPLPSEAPVARKTSDFIQIGAYRTDVVAVSPSISIAESAAEPEGQLAATSEELSLLGPLETASSLLAGNCTRGEEALLDLRDGEFLPLPFLGTRLDALAGMMRSPWDIYADSVPDRAPILTQPKVEQSSRQESSSGGHGFPCRLRLIIGRCPECRHRKRAGSCRENASVFRRAAQHTLRARAGEQLFRNKSSDEKTLSLVPDVGEALLAVLCNDSSGFLRGDLAVEQAFTDRGTHDVSFAAVQKALSSVRARLSLAGIEKAMGRPRSLLHRNHKARNRSAYVRVFNDVVSSIETDLLRSFGADFARPVRERSRPARRSHDESVRSEGKWAG</sequence>
<name>A0A1C3YC56_9HYPH</name>
<evidence type="ECO:0000256" key="1">
    <source>
        <dbReference type="SAM" id="MobiDB-lite"/>
    </source>
</evidence>
<evidence type="ECO:0000313" key="4">
    <source>
        <dbReference type="EMBL" id="SCB61914.1"/>
    </source>
</evidence>
<feature type="domain" description="FHA" evidence="2">
    <location>
        <begin position="33"/>
        <end position="95"/>
    </location>
</feature>
<accession>A0A1C3YC56</accession>
<dbReference type="Gene3D" id="2.60.200.20">
    <property type="match status" value="1"/>
</dbReference>
<dbReference type="AlphaFoldDB" id="A0A1C3YC56"/>